<dbReference type="PANTHER" id="PTHR32234:SF0">
    <property type="entry name" value="THIOL:DISULFIDE INTERCHANGE PROTEIN DSBD"/>
    <property type="match status" value="1"/>
</dbReference>
<dbReference type="GO" id="GO:0045454">
    <property type="term" value="P:cell redox homeostasis"/>
    <property type="evidence" value="ECO:0007669"/>
    <property type="project" value="TreeGrafter"/>
</dbReference>
<organism evidence="8">
    <name type="scientific">hydrothermal vent metagenome</name>
    <dbReference type="NCBI Taxonomy" id="652676"/>
    <lineage>
        <taxon>unclassified sequences</taxon>
        <taxon>metagenomes</taxon>
        <taxon>ecological metagenomes</taxon>
    </lineage>
</organism>
<dbReference type="InterPro" id="IPR013766">
    <property type="entry name" value="Thioredoxin_domain"/>
</dbReference>
<dbReference type="InterPro" id="IPR036249">
    <property type="entry name" value="Thioredoxin-like_sf"/>
</dbReference>
<feature type="domain" description="Thioredoxin" evidence="7">
    <location>
        <begin position="466"/>
        <end position="597"/>
    </location>
</feature>
<feature type="transmembrane region" description="Helical" evidence="6">
    <location>
        <begin position="284"/>
        <end position="306"/>
    </location>
</feature>
<proteinExistence type="predicted"/>
<dbReference type="InterPro" id="IPR003834">
    <property type="entry name" value="Cyt_c_assmbl_TM_dom"/>
</dbReference>
<dbReference type="Pfam" id="PF13098">
    <property type="entry name" value="Thioredoxin_2"/>
    <property type="match status" value="1"/>
</dbReference>
<dbReference type="InterPro" id="IPR035671">
    <property type="entry name" value="DsbD_gamma"/>
</dbReference>
<keyword evidence="4 6" id="KW-1133">Transmembrane helix</keyword>
<accession>A0A3B1CA67</accession>
<evidence type="ECO:0000256" key="4">
    <source>
        <dbReference type="ARBA" id="ARBA00022989"/>
    </source>
</evidence>
<evidence type="ECO:0000256" key="1">
    <source>
        <dbReference type="ARBA" id="ARBA00004651"/>
    </source>
</evidence>
<dbReference type="EC" id="1.8.1.8" evidence="8"/>
<feature type="transmembrane region" description="Helical" evidence="6">
    <location>
        <begin position="327"/>
        <end position="353"/>
    </location>
</feature>
<feature type="transmembrane region" description="Helical" evidence="6">
    <location>
        <begin position="247"/>
        <end position="272"/>
    </location>
</feature>
<feature type="transmembrane region" description="Helical" evidence="6">
    <location>
        <begin position="454"/>
        <end position="472"/>
    </location>
</feature>
<dbReference type="InterPro" id="IPR028250">
    <property type="entry name" value="DsbDN"/>
</dbReference>
<feature type="transmembrane region" description="Helical" evidence="6">
    <location>
        <begin position="423"/>
        <end position="442"/>
    </location>
</feature>
<evidence type="ECO:0000256" key="5">
    <source>
        <dbReference type="ARBA" id="ARBA00023136"/>
    </source>
</evidence>
<dbReference type="GO" id="GO:0047134">
    <property type="term" value="F:protein-disulfide reductase [NAD(P)H] activity"/>
    <property type="evidence" value="ECO:0007669"/>
    <property type="project" value="UniProtKB-EC"/>
</dbReference>
<feature type="transmembrane region" description="Helical" evidence="6">
    <location>
        <begin position="204"/>
        <end position="226"/>
    </location>
</feature>
<dbReference type="PANTHER" id="PTHR32234">
    <property type="entry name" value="THIOL:DISULFIDE INTERCHANGE PROTEIN DSBD"/>
    <property type="match status" value="1"/>
</dbReference>
<dbReference type="InterPro" id="IPR017937">
    <property type="entry name" value="Thioredoxin_CS"/>
</dbReference>
<dbReference type="InterPro" id="IPR012336">
    <property type="entry name" value="Thioredoxin-like_fold"/>
</dbReference>
<dbReference type="GO" id="GO:0017004">
    <property type="term" value="P:cytochrome complex assembly"/>
    <property type="evidence" value="ECO:0007669"/>
    <property type="project" value="InterPro"/>
</dbReference>
<dbReference type="SUPFAM" id="SSF52833">
    <property type="entry name" value="Thioredoxin-like"/>
    <property type="match status" value="1"/>
</dbReference>
<name>A0A3B1CA67_9ZZZZ</name>
<dbReference type="Pfam" id="PF11412">
    <property type="entry name" value="DsbD_N"/>
    <property type="match status" value="1"/>
</dbReference>
<dbReference type="GO" id="GO:0005886">
    <property type="term" value="C:plasma membrane"/>
    <property type="evidence" value="ECO:0007669"/>
    <property type="project" value="UniProtKB-SubCell"/>
</dbReference>
<protein>
    <submittedName>
        <fullName evidence="8">Cytochrome c-type biogenesis protein DsbD, protein-disulfide reductase</fullName>
        <ecNumber evidence="8">1.8.1.8</ecNumber>
    </submittedName>
</protein>
<dbReference type="EMBL" id="UOGE01000086">
    <property type="protein sequence ID" value="VAX23561.1"/>
    <property type="molecule type" value="Genomic_DNA"/>
</dbReference>
<dbReference type="PROSITE" id="PS51352">
    <property type="entry name" value="THIOREDOXIN_2"/>
    <property type="match status" value="1"/>
</dbReference>
<keyword evidence="3 6" id="KW-0812">Transmembrane</keyword>
<evidence type="ECO:0000256" key="2">
    <source>
        <dbReference type="ARBA" id="ARBA00022475"/>
    </source>
</evidence>
<gene>
    <name evidence="8" type="ORF">MNBD_NITROSPINAE02-1843</name>
</gene>
<evidence type="ECO:0000256" key="3">
    <source>
        <dbReference type="ARBA" id="ARBA00022692"/>
    </source>
</evidence>
<reference evidence="8" key="1">
    <citation type="submission" date="2018-06" db="EMBL/GenBank/DDBJ databases">
        <authorList>
            <person name="Zhirakovskaya E."/>
        </authorList>
    </citation>
    <scope>NUCLEOTIDE SEQUENCE</scope>
</reference>
<dbReference type="Gene3D" id="3.40.30.10">
    <property type="entry name" value="Glutaredoxin"/>
    <property type="match status" value="1"/>
</dbReference>
<keyword evidence="5 6" id="KW-0472">Membrane</keyword>
<dbReference type="Pfam" id="PF02683">
    <property type="entry name" value="DsbD_TM"/>
    <property type="match status" value="1"/>
</dbReference>
<keyword evidence="8" id="KW-0560">Oxidoreductase</keyword>
<sequence length="597" mass="64532">MKKALIAIGLLAMLASPALAQLTPSSSVVKFKAVEPKEKYNPGDSFRLLFELKFKDGWHGQSHNPTMEGLIATSLKLTGEKGIGIGRIAYPKGEMEKFAFAEELLSTYKGTTYLGATVALPPDIKPDEYNLEATLTIQSCDDVACLMPSDMAITIPIKVVPDGEPTPLSNQDIFKSTESLFEEISVNSEFGGMPAIGDYLSDNGLLLTFILVFLGGLALNLTPCVYPLIPITVSYFGGQSESKKGKLVLNAVIYLLGMAVMYSSLGLFAALTGSMFGDLLRHPGAIMVVALILVALALSMFGLYEIRPPAALSQIGGKNREGLFGTFMMGLTVGIIAAPCIGPFVVGLLAYVGEKGDPLLGFSMFFVLALGLGLPFLFLAIFSGAISVIPSSGMWMVWVKQVFGVILLGMALYFLEALIPENIYHYILGIFLVAGGIYLGWITKAQTHGSGFRMVRSIVGIVFVGVGLFFIAPSQANLGPRIDWQEASREKMAASMSSGKPVIMDFSADWCLPCKELDHFTFADQRVVEYSEKIDMLFADLTTSGNAEVEALKKKFGVLGVPTVIFLDSKGNERSDLRFVGFVDADDFLDRMKKLTN</sequence>
<dbReference type="PROSITE" id="PS00194">
    <property type="entry name" value="THIOREDOXIN_1"/>
    <property type="match status" value="1"/>
</dbReference>
<comment type="subcellular location">
    <subcellularLocation>
        <location evidence="1">Cell membrane</location>
        <topology evidence="1">Multi-pass membrane protein</topology>
    </subcellularLocation>
</comment>
<dbReference type="AlphaFoldDB" id="A0A3B1CA67"/>
<evidence type="ECO:0000259" key="7">
    <source>
        <dbReference type="PROSITE" id="PS51352"/>
    </source>
</evidence>
<dbReference type="CDD" id="cd02953">
    <property type="entry name" value="DsbDgamma"/>
    <property type="match status" value="1"/>
</dbReference>
<evidence type="ECO:0000313" key="8">
    <source>
        <dbReference type="EMBL" id="VAX23561.1"/>
    </source>
</evidence>
<keyword evidence="2" id="KW-1003">Cell membrane</keyword>
<evidence type="ECO:0000256" key="6">
    <source>
        <dbReference type="SAM" id="Phobius"/>
    </source>
</evidence>
<feature type="transmembrane region" description="Helical" evidence="6">
    <location>
        <begin position="359"/>
        <end position="385"/>
    </location>
</feature>
<feature type="transmembrane region" description="Helical" evidence="6">
    <location>
        <begin position="397"/>
        <end position="417"/>
    </location>
</feature>